<keyword evidence="3" id="KW-1185">Reference proteome</keyword>
<feature type="domain" description="GerMN" evidence="1">
    <location>
        <begin position="97"/>
        <end position="184"/>
    </location>
</feature>
<evidence type="ECO:0000313" key="2">
    <source>
        <dbReference type="EMBL" id="MFC6331627.1"/>
    </source>
</evidence>
<dbReference type="EMBL" id="JBHSTE010000001">
    <property type="protein sequence ID" value="MFC6331627.1"/>
    <property type="molecule type" value="Genomic_DNA"/>
</dbReference>
<evidence type="ECO:0000313" key="3">
    <source>
        <dbReference type="Proteomes" id="UP001596233"/>
    </source>
</evidence>
<dbReference type="InterPro" id="IPR019606">
    <property type="entry name" value="GerMN"/>
</dbReference>
<protein>
    <submittedName>
        <fullName evidence="2">GerMN domain-containing protein</fullName>
    </submittedName>
</protein>
<reference evidence="3" key="1">
    <citation type="journal article" date="2019" name="Int. J. Syst. Evol. Microbiol.">
        <title>The Global Catalogue of Microorganisms (GCM) 10K type strain sequencing project: providing services to taxonomists for standard genome sequencing and annotation.</title>
        <authorList>
            <consortium name="The Broad Institute Genomics Platform"/>
            <consortium name="The Broad Institute Genome Sequencing Center for Infectious Disease"/>
            <person name="Wu L."/>
            <person name="Ma J."/>
        </authorList>
    </citation>
    <scope>NUCLEOTIDE SEQUENCE [LARGE SCALE GENOMIC DNA]</scope>
    <source>
        <strain evidence="3">PCU 280</strain>
    </source>
</reference>
<feature type="domain" description="GerMN" evidence="1">
    <location>
        <begin position="246"/>
        <end position="332"/>
    </location>
</feature>
<dbReference type="Pfam" id="PF10646">
    <property type="entry name" value="Germane"/>
    <property type="match status" value="2"/>
</dbReference>
<dbReference type="Proteomes" id="UP001596233">
    <property type="component" value="Unassembled WGS sequence"/>
</dbReference>
<proteinExistence type="predicted"/>
<name>A0ABW1UYS6_9BACL</name>
<dbReference type="RefSeq" id="WP_379231063.1">
    <property type="nucleotide sequence ID" value="NZ_JBHSTE010000001.1"/>
</dbReference>
<comment type="caution">
    <text evidence="2">The sequence shown here is derived from an EMBL/GenBank/DDBJ whole genome shotgun (WGS) entry which is preliminary data.</text>
</comment>
<dbReference type="PROSITE" id="PS51257">
    <property type="entry name" value="PROKAR_LIPOPROTEIN"/>
    <property type="match status" value="1"/>
</dbReference>
<accession>A0ABW1UYS6</accession>
<sequence>MNAKTWLRSTAIVGVMAIPVVLSGCGIFSKSVSEPIDPPQTEVIEGQEEQTSSWLDDAATEGALQYTVYLQDKNGYLAPVTLPMAIAEEEDPAMKMLEVMVDQGMYAGSLPVDFRAMIPQGTEILSYELTENGTAVVNFSEPFVDYNSLDERSIVEAITWTLTSLEGVNGVEIQVNGEKLEEMPVAQFPLDQTLTRAIGINIEIAEGVNYSYAAPVTLYFSAMTSNDEEYFVPVTRMINRSESSQAIAAIEELIQGPMDSKSLIPVILPNVEVTGIEEYDGVVHIDLQDESYEPGHFVPSELLNAVILSVAENTGVQSVQVRVNGDINIFDENNVSYSEPVSKPVHVNALKL</sequence>
<evidence type="ECO:0000259" key="1">
    <source>
        <dbReference type="SMART" id="SM00909"/>
    </source>
</evidence>
<organism evidence="2 3">
    <name type="scientific">Paenibacillus septentrionalis</name>
    <dbReference type="NCBI Taxonomy" id="429342"/>
    <lineage>
        <taxon>Bacteria</taxon>
        <taxon>Bacillati</taxon>
        <taxon>Bacillota</taxon>
        <taxon>Bacilli</taxon>
        <taxon>Bacillales</taxon>
        <taxon>Paenibacillaceae</taxon>
        <taxon>Paenibacillus</taxon>
    </lineage>
</organism>
<gene>
    <name evidence="2" type="ORF">ACFP56_03260</name>
</gene>
<dbReference type="SMART" id="SM00909">
    <property type="entry name" value="Germane"/>
    <property type="match status" value="2"/>
</dbReference>